<protein>
    <recommendedName>
        <fullName evidence="4">Orphan protein</fullName>
    </recommendedName>
</protein>
<evidence type="ECO:0008006" key="4">
    <source>
        <dbReference type="Google" id="ProtNLM"/>
    </source>
</evidence>
<keyword evidence="1" id="KW-1133">Transmembrane helix</keyword>
<evidence type="ECO:0000256" key="1">
    <source>
        <dbReference type="SAM" id="Phobius"/>
    </source>
</evidence>
<dbReference type="RefSeq" id="WP_009838549.1">
    <property type="nucleotide sequence ID" value="NZ_AAOH01000006.1"/>
</dbReference>
<dbReference type="AlphaFoldDB" id="A4CCJ4"/>
<accession>A4CCJ4</accession>
<name>A4CCJ4_9GAMM</name>
<gene>
    <name evidence="2" type="ORF">PTD2_14647</name>
</gene>
<dbReference type="HOGENOM" id="CLU_210267_0_0_6"/>
<organism evidence="2 3">
    <name type="scientific">Pseudoalteromonas tunicata D2</name>
    <dbReference type="NCBI Taxonomy" id="87626"/>
    <lineage>
        <taxon>Bacteria</taxon>
        <taxon>Pseudomonadati</taxon>
        <taxon>Pseudomonadota</taxon>
        <taxon>Gammaproteobacteria</taxon>
        <taxon>Alteromonadales</taxon>
        <taxon>Pseudoalteromonadaceae</taxon>
        <taxon>Pseudoalteromonas</taxon>
    </lineage>
</organism>
<sequence>MNAVILIIVLFGTLLVLLPLIERFGPRYSPEKMAKISRWIWPLLMILLFTQLLKAMLG</sequence>
<evidence type="ECO:0000313" key="2">
    <source>
        <dbReference type="EMBL" id="EAR27287.1"/>
    </source>
</evidence>
<keyword evidence="1" id="KW-0812">Transmembrane</keyword>
<keyword evidence="1" id="KW-0472">Membrane</keyword>
<comment type="caution">
    <text evidence="2">The sequence shown here is derived from an EMBL/GenBank/DDBJ whole genome shotgun (WGS) entry which is preliminary data.</text>
</comment>
<evidence type="ECO:0000313" key="3">
    <source>
        <dbReference type="Proteomes" id="UP000006201"/>
    </source>
</evidence>
<keyword evidence="3" id="KW-1185">Reference proteome</keyword>
<dbReference type="EMBL" id="AAOH01000006">
    <property type="protein sequence ID" value="EAR27287.1"/>
    <property type="molecule type" value="Genomic_DNA"/>
</dbReference>
<feature type="transmembrane region" description="Helical" evidence="1">
    <location>
        <begin position="39"/>
        <end position="57"/>
    </location>
</feature>
<proteinExistence type="predicted"/>
<dbReference type="Proteomes" id="UP000006201">
    <property type="component" value="Unassembled WGS sequence"/>
</dbReference>
<dbReference type="STRING" id="87626.PTD2_14647"/>
<reference evidence="2 3" key="1">
    <citation type="submission" date="2006-02" db="EMBL/GenBank/DDBJ databases">
        <authorList>
            <person name="Moran M.A."/>
            <person name="Kjelleberg S."/>
            <person name="Egan S."/>
            <person name="Saunders N."/>
            <person name="Thomas T."/>
            <person name="Ferriera S."/>
            <person name="Johnson J."/>
            <person name="Kravitz S."/>
            <person name="Halpern A."/>
            <person name="Remington K."/>
            <person name="Beeson K."/>
            <person name="Tran B."/>
            <person name="Rogers Y.-H."/>
            <person name="Friedman R."/>
            <person name="Venter J.C."/>
        </authorList>
    </citation>
    <scope>NUCLEOTIDE SEQUENCE [LARGE SCALE GENOMIC DNA]</scope>
    <source>
        <strain evidence="2 3">D2</strain>
    </source>
</reference>